<dbReference type="InterPro" id="IPR011009">
    <property type="entry name" value="Kinase-like_dom_sf"/>
</dbReference>
<gene>
    <name evidence="3" type="ORF">CFOL_v3_05643</name>
</gene>
<sequence>MELIGGIRHENVTPLRAYYYSKDEKLMVYDYYEQGCVSAMFHGNRGEGRNPLDWETRLAIGAARGIAHIHTQSGGKLVHGNIKAANIFLNSQGYGCVSEMGLATLMSQIPQPAMRVAGYRATEVTDSRKVTHASDVYSFGVLVLELLTGKSPIHATGGEEGWRERDEREKASETR</sequence>
<organism evidence="3 4">
    <name type="scientific">Cephalotus follicularis</name>
    <name type="common">Albany pitcher plant</name>
    <dbReference type="NCBI Taxonomy" id="3775"/>
    <lineage>
        <taxon>Eukaryota</taxon>
        <taxon>Viridiplantae</taxon>
        <taxon>Streptophyta</taxon>
        <taxon>Embryophyta</taxon>
        <taxon>Tracheophyta</taxon>
        <taxon>Spermatophyta</taxon>
        <taxon>Magnoliopsida</taxon>
        <taxon>eudicotyledons</taxon>
        <taxon>Gunneridae</taxon>
        <taxon>Pentapetalae</taxon>
        <taxon>rosids</taxon>
        <taxon>fabids</taxon>
        <taxon>Oxalidales</taxon>
        <taxon>Cephalotaceae</taxon>
        <taxon>Cephalotus</taxon>
    </lineage>
</organism>
<dbReference type="STRING" id="3775.A0A1Q3B2C9"/>
<dbReference type="SUPFAM" id="SSF56112">
    <property type="entry name" value="Protein kinase-like (PK-like)"/>
    <property type="match status" value="1"/>
</dbReference>
<dbReference type="PANTHER" id="PTHR48010:SF1">
    <property type="entry name" value="PROTEIN KINASE DOMAIN-CONTAINING PROTEIN"/>
    <property type="match status" value="1"/>
</dbReference>
<dbReference type="InterPro" id="IPR001245">
    <property type="entry name" value="Ser-Thr/Tyr_kinase_cat_dom"/>
</dbReference>
<evidence type="ECO:0000313" key="4">
    <source>
        <dbReference type="Proteomes" id="UP000187406"/>
    </source>
</evidence>
<dbReference type="Gene3D" id="1.10.510.10">
    <property type="entry name" value="Transferase(Phosphotransferase) domain 1"/>
    <property type="match status" value="1"/>
</dbReference>
<evidence type="ECO:0000259" key="2">
    <source>
        <dbReference type="PROSITE" id="PS50011"/>
    </source>
</evidence>
<dbReference type="Proteomes" id="UP000187406">
    <property type="component" value="Unassembled WGS sequence"/>
</dbReference>
<accession>A0A1Q3B2C9</accession>
<dbReference type="InterPro" id="IPR000719">
    <property type="entry name" value="Prot_kinase_dom"/>
</dbReference>
<keyword evidence="3" id="KW-0418">Kinase</keyword>
<dbReference type="InParanoid" id="A0A1Q3B2C9"/>
<feature type="domain" description="Protein kinase" evidence="2">
    <location>
        <begin position="1"/>
        <end position="175"/>
    </location>
</feature>
<keyword evidence="3" id="KW-0808">Transferase</keyword>
<reference evidence="4" key="1">
    <citation type="submission" date="2016-04" db="EMBL/GenBank/DDBJ databases">
        <title>Cephalotus genome sequencing.</title>
        <authorList>
            <person name="Fukushima K."/>
            <person name="Hasebe M."/>
            <person name="Fang X."/>
        </authorList>
    </citation>
    <scope>NUCLEOTIDE SEQUENCE [LARGE SCALE GENOMIC DNA]</scope>
    <source>
        <strain evidence="4">cv. St1</strain>
    </source>
</reference>
<evidence type="ECO:0000313" key="3">
    <source>
        <dbReference type="EMBL" id="GAV62119.1"/>
    </source>
</evidence>
<dbReference type="InterPro" id="IPR050994">
    <property type="entry name" value="At_inactive_RLKs"/>
</dbReference>
<proteinExistence type="predicted"/>
<feature type="region of interest" description="Disordered" evidence="1">
    <location>
        <begin position="154"/>
        <end position="175"/>
    </location>
</feature>
<dbReference type="GO" id="GO:0005524">
    <property type="term" value="F:ATP binding"/>
    <property type="evidence" value="ECO:0007669"/>
    <property type="project" value="InterPro"/>
</dbReference>
<dbReference type="EMBL" id="BDDD01000239">
    <property type="protein sequence ID" value="GAV62119.1"/>
    <property type="molecule type" value="Genomic_DNA"/>
</dbReference>
<feature type="compositionally biased region" description="Basic and acidic residues" evidence="1">
    <location>
        <begin position="160"/>
        <end position="175"/>
    </location>
</feature>
<dbReference type="OrthoDB" id="1736040at2759"/>
<evidence type="ECO:0000256" key="1">
    <source>
        <dbReference type="SAM" id="MobiDB-lite"/>
    </source>
</evidence>
<dbReference type="PROSITE" id="PS50011">
    <property type="entry name" value="PROTEIN_KINASE_DOM"/>
    <property type="match status" value="1"/>
</dbReference>
<keyword evidence="4" id="KW-1185">Reference proteome</keyword>
<dbReference type="Pfam" id="PF07714">
    <property type="entry name" value="PK_Tyr_Ser-Thr"/>
    <property type="match status" value="1"/>
</dbReference>
<dbReference type="GO" id="GO:0004672">
    <property type="term" value="F:protein kinase activity"/>
    <property type="evidence" value="ECO:0007669"/>
    <property type="project" value="InterPro"/>
</dbReference>
<comment type="caution">
    <text evidence="3">The sequence shown here is derived from an EMBL/GenBank/DDBJ whole genome shotgun (WGS) entry which is preliminary data.</text>
</comment>
<dbReference type="PANTHER" id="PTHR48010">
    <property type="entry name" value="OS05G0588300 PROTEIN"/>
    <property type="match status" value="1"/>
</dbReference>
<dbReference type="AlphaFoldDB" id="A0A1Q3B2C9"/>
<protein>
    <submittedName>
        <fullName evidence="3">Pkinase domain-containing protein</fullName>
    </submittedName>
</protein>
<name>A0A1Q3B2C9_CEPFO</name>